<keyword evidence="4" id="KW-1185">Reference proteome</keyword>
<evidence type="ECO:0000313" key="4">
    <source>
        <dbReference type="Proteomes" id="UP000094527"/>
    </source>
</evidence>
<dbReference type="Pfam" id="PF00147">
    <property type="entry name" value="Fibrinogen_C"/>
    <property type="match status" value="1"/>
</dbReference>
<dbReference type="InterPro" id="IPR014716">
    <property type="entry name" value="Fibrinogen_a/b/g_C_1"/>
</dbReference>
<dbReference type="Gene3D" id="3.90.215.10">
    <property type="entry name" value="Gamma Fibrinogen, chain A, domain 1"/>
    <property type="match status" value="1"/>
</dbReference>
<feature type="domain" description="Fibrinogen C-terminal" evidence="2">
    <location>
        <begin position="113"/>
        <end position="358"/>
    </location>
</feature>
<comment type="caution">
    <text evidence="3">The sequence shown here is derived from an EMBL/GenBank/DDBJ whole genome shotgun (WGS) entry which is preliminary data.</text>
</comment>
<reference evidence="3 4" key="1">
    <citation type="journal article" date="2016" name="Genome Biol. Evol.">
        <title>Gene Family Evolution Reflects Adaptation to Soil Environmental Stressors in the Genome of the Collembolan Orchesella cincta.</title>
        <authorList>
            <person name="Faddeeva-Vakhrusheva A."/>
            <person name="Derks M.F."/>
            <person name="Anvar S.Y."/>
            <person name="Agamennone V."/>
            <person name="Suring W."/>
            <person name="Smit S."/>
            <person name="van Straalen N.M."/>
            <person name="Roelofs D."/>
        </authorList>
    </citation>
    <scope>NUCLEOTIDE SEQUENCE [LARGE SCALE GENOMIC DNA]</scope>
    <source>
        <tissue evidence="3">Mixed pool</tissue>
    </source>
</reference>
<dbReference type="PANTHER" id="PTHR19143:SF459">
    <property type="entry name" value="FIBRINOGEN C-TERMINAL DOMAIN-CONTAINING PROTEIN"/>
    <property type="match status" value="1"/>
</dbReference>
<evidence type="ECO:0000313" key="3">
    <source>
        <dbReference type="EMBL" id="ODN05915.1"/>
    </source>
</evidence>
<dbReference type="PROSITE" id="PS51406">
    <property type="entry name" value="FIBRINOGEN_C_2"/>
    <property type="match status" value="1"/>
</dbReference>
<dbReference type="OMA" id="NTTQANI"/>
<gene>
    <name evidence="3" type="ORF">Ocin01_00798</name>
</gene>
<dbReference type="Proteomes" id="UP000094527">
    <property type="component" value="Unassembled WGS sequence"/>
</dbReference>
<dbReference type="GO" id="GO:0005615">
    <property type="term" value="C:extracellular space"/>
    <property type="evidence" value="ECO:0007669"/>
    <property type="project" value="TreeGrafter"/>
</dbReference>
<dbReference type="PANTHER" id="PTHR19143">
    <property type="entry name" value="FIBRINOGEN/TENASCIN/ANGIOPOEITIN"/>
    <property type="match status" value="1"/>
</dbReference>
<organism evidence="3 4">
    <name type="scientific">Orchesella cincta</name>
    <name type="common">Springtail</name>
    <name type="synonym">Podura cincta</name>
    <dbReference type="NCBI Taxonomy" id="48709"/>
    <lineage>
        <taxon>Eukaryota</taxon>
        <taxon>Metazoa</taxon>
        <taxon>Ecdysozoa</taxon>
        <taxon>Arthropoda</taxon>
        <taxon>Hexapoda</taxon>
        <taxon>Collembola</taxon>
        <taxon>Entomobryomorpha</taxon>
        <taxon>Entomobryoidea</taxon>
        <taxon>Orchesellidae</taxon>
        <taxon>Orchesellinae</taxon>
        <taxon>Orchesella</taxon>
    </lineage>
</organism>
<dbReference type="SUPFAM" id="SSF56496">
    <property type="entry name" value="Fibrinogen C-terminal domain-like"/>
    <property type="match status" value="1"/>
</dbReference>
<name>A0A1D2NLE0_ORCCI</name>
<evidence type="ECO:0000259" key="2">
    <source>
        <dbReference type="PROSITE" id="PS51406"/>
    </source>
</evidence>
<dbReference type="AlphaFoldDB" id="A0A1D2NLE0"/>
<keyword evidence="1" id="KW-1015">Disulfide bond</keyword>
<dbReference type="SMART" id="SM00186">
    <property type="entry name" value="FBG"/>
    <property type="match status" value="1"/>
</dbReference>
<dbReference type="InterPro" id="IPR020837">
    <property type="entry name" value="Fibrinogen_CS"/>
</dbReference>
<dbReference type="InterPro" id="IPR050373">
    <property type="entry name" value="Fibrinogen_C-term_domain"/>
</dbReference>
<sequence>MAAAVLLGQMLRQFLEANFRRLSYELNTTQANIYQELTMLQSLQNDVKTMKQSLSELDMIKEAISDIKFIKDVFADTQYIKESQQVFAKKQVDILLQLIQLSYSGALMIGDVHDRVAKKQHCLDLRNLGKNASGLYTIWPLGSFKPGVEVHCDMDIDGGGWTIIQRRGFGSYGTSRQINFNRTWDEYVQGFGNASLDYWFGLENLRGLTKQCPYELLINMTNWEGENRYALYDKFHIGSSLDLYRLFVEAHSGTAEFKLPLTLKICLIEDSFLYHHKKQFSTYDKDNDDNWGEANSNCAETYGGGWWFGDCLRSNLNGVYFQNDGFLRKDKLNGIRWNSWTGMKESLKMTEMKIRPKCGFFSF</sequence>
<dbReference type="InterPro" id="IPR036056">
    <property type="entry name" value="Fibrinogen-like_C"/>
</dbReference>
<protein>
    <submittedName>
        <fullName evidence="3">Angiopoietin-1</fullName>
    </submittedName>
</protein>
<evidence type="ECO:0000256" key="1">
    <source>
        <dbReference type="ARBA" id="ARBA00023157"/>
    </source>
</evidence>
<proteinExistence type="predicted"/>
<dbReference type="OrthoDB" id="6145874at2759"/>
<dbReference type="InterPro" id="IPR002181">
    <property type="entry name" value="Fibrinogen_a/b/g_C_dom"/>
</dbReference>
<accession>A0A1D2NLE0</accession>
<dbReference type="STRING" id="48709.A0A1D2NLE0"/>
<dbReference type="CDD" id="cd00087">
    <property type="entry name" value="FReD"/>
    <property type="match status" value="1"/>
</dbReference>
<dbReference type="EMBL" id="LJIJ01000013">
    <property type="protein sequence ID" value="ODN05915.1"/>
    <property type="molecule type" value="Genomic_DNA"/>
</dbReference>
<dbReference type="NCBIfam" id="NF040941">
    <property type="entry name" value="GGGWT_bact"/>
    <property type="match status" value="1"/>
</dbReference>
<dbReference type="PROSITE" id="PS00514">
    <property type="entry name" value="FIBRINOGEN_C_1"/>
    <property type="match status" value="1"/>
</dbReference>